<proteinExistence type="predicted"/>
<dbReference type="EMBL" id="MT144558">
    <property type="protein sequence ID" value="QJA55005.1"/>
    <property type="molecule type" value="Genomic_DNA"/>
</dbReference>
<organism evidence="1">
    <name type="scientific">viral metagenome</name>
    <dbReference type="NCBI Taxonomy" id="1070528"/>
    <lineage>
        <taxon>unclassified sequences</taxon>
        <taxon>metagenomes</taxon>
        <taxon>organismal metagenomes</taxon>
    </lineage>
</organism>
<protein>
    <submittedName>
        <fullName evidence="1">Uncharacterized protein</fullName>
    </submittedName>
</protein>
<accession>A0A6H2A636</accession>
<gene>
    <name evidence="1" type="ORF">TM448A06459_0007</name>
</gene>
<dbReference type="Gene3D" id="1.10.10.60">
    <property type="entry name" value="Homeodomain-like"/>
    <property type="match status" value="1"/>
</dbReference>
<name>A0A6H2A636_9ZZZZ</name>
<sequence length="103" mass="11851">MKFKLQYFGLDCHLAKNSIENFMDLHKITNGDPCTTGCAWFDGGKCQEYQRVTNLSAHAGQHRTEITHKTNQEIANELGISKRQVSKLRKQAKLNQMILQRDE</sequence>
<evidence type="ECO:0000313" key="1">
    <source>
        <dbReference type="EMBL" id="QJA55005.1"/>
    </source>
</evidence>
<reference evidence="1" key="1">
    <citation type="submission" date="2020-03" db="EMBL/GenBank/DDBJ databases">
        <title>The deep terrestrial virosphere.</title>
        <authorList>
            <person name="Holmfeldt K."/>
            <person name="Nilsson E."/>
            <person name="Simone D."/>
            <person name="Lopez-Fernandez M."/>
            <person name="Wu X."/>
            <person name="de Brujin I."/>
            <person name="Lundin D."/>
            <person name="Andersson A."/>
            <person name="Bertilsson S."/>
            <person name="Dopson M."/>
        </authorList>
    </citation>
    <scope>NUCLEOTIDE SEQUENCE</scope>
    <source>
        <strain evidence="1">TM448A06459</strain>
    </source>
</reference>
<dbReference type="AlphaFoldDB" id="A0A6H2A636"/>